<dbReference type="AlphaFoldDB" id="Q2HCG8"/>
<evidence type="ECO:0000256" key="1">
    <source>
        <dbReference type="SAM" id="MobiDB-lite"/>
    </source>
</evidence>
<name>Q2HCG8_CHAGB</name>
<feature type="compositionally biased region" description="Polar residues" evidence="1">
    <location>
        <begin position="205"/>
        <end position="214"/>
    </location>
</feature>
<organism evidence="2 3">
    <name type="scientific">Chaetomium globosum (strain ATCC 6205 / CBS 148.51 / DSM 1962 / NBRC 6347 / NRRL 1970)</name>
    <name type="common">Soil fungus</name>
    <dbReference type="NCBI Taxonomy" id="306901"/>
    <lineage>
        <taxon>Eukaryota</taxon>
        <taxon>Fungi</taxon>
        <taxon>Dikarya</taxon>
        <taxon>Ascomycota</taxon>
        <taxon>Pezizomycotina</taxon>
        <taxon>Sordariomycetes</taxon>
        <taxon>Sordariomycetidae</taxon>
        <taxon>Sordariales</taxon>
        <taxon>Chaetomiaceae</taxon>
        <taxon>Chaetomium</taxon>
    </lineage>
</organism>
<reference evidence="3" key="1">
    <citation type="journal article" date="2015" name="Genome Announc.">
        <title>Draft genome sequence of the cellulolytic fungus Chaetomium globosum.</title>
        <authorList>
            <person name="Cuomo C.A."/>
            <person name="Untereiner W.A."/>
            <person name="Ma L.-J."/>
            <person name="Grabherr M."/>
            <person name="Birren B.W."/>
        </authorList>
    </citation>
    <scope>NUCLEOTIDE SEQUENCE [LARGE SCALE GENOMIC DNA]</scope>
    <source>
        <strain evidence="3">ATCC 6205 / CBS 148.51 / DSM 1962 / NBRC 6347 / NRRL 1970</strain>
    </source>
</reference>
<dbReference type="HOGENOM" id="CLU_780745_0_0_1"/>
<feature type="region of interest" description="Disordered" evidence="1">
    <location>
        <begin position="150"/>
        <end position="221"/>
    </location>
</feature>
<proteinExistence type="predicted"/>
<dbReference type="PANTHER" id="PTHR46155:SF1">
    <property type="entry name" value="BIFUNCTIONAL INHIBITOR_LIPID-TRANSFER PROTEIN_SEED STORAGE 2S ALBUMIN SUPERFAMILY PROTEIN"/>
    <property type="match status" value="1"/>
</dbReference>
<protein>
    <submittedName>
        <fullName evidence="2">Uncharacterized protein</fullName>
    </submittedName>
</protein>
<keyword evidence="3" id="KW-1185">Reference proteome</keyword>
<dbReference type="VEuPathDB" id="FungiDB:CHGG_02086"/>
<dbReference type="PANTHER" id="PTHR46155">
    <property type="entry name" value="BIFUNCTIONAL INHIBITOR/LIPID-TRANSFER PROTEIN/SEED STORAGE 2S ALBUMIN SUPERFAMILY PROTEIN"/>
    <property type="match status" value="1"/>
</dbReference>
<evidence type="ECO:0000313" key="3">
    <source>
        <dbReference type="Proteomes" id="UP000001056"/>
    </source>
</evidence>
<dbReference type="OrthoDB" id="10531666at2759"/>
<dbReference type="STRING" id="306901.Q2HCG8"/>
<dbReference type="Pfam" id="PF20174">
    <property type="entry name" value="DUF6540"/>
    <property type="match status" value="1"/>
</dbReference>
<feature type="compositionally biased region" description="Pro residues" evidence="1">
    <location>
        <begin position="187"/>
        <end position="200"/>
    </location>
</feature>
<accession>Q2HCG8</accession>
<gene>
    <name evidence="2" type="ORF">CHGG_02086</name>
</gene>
<dbReference type="InterPro" id="IPR046670">
    <property type="entry name" value="DUF6540"/>
</dbReference>
<feature type="compositionally biased region" description="Low complexity" evidence="1">
    <location>
        <begin position="171"/>
        <end position="186"/>
    </location>
</feature>
<dbReference type="InParanoid" id="Q2HCG8"/>
<dbReference type="eggNOG" id="ENOG502RUYP">
    <property type="taxonomic scope" value="Eukaryota"/>
</dbReference>
<evidence type="ECO:0000313" key="2">
    <source>
        <dbReference type="EMBL" id="EAQ93851.1"/>
    </source>
</evidence>
<dbReference type="Proteomes" id="UP000001056">
    <property type="component" value="Unassembled WGS sequence"/>
</dbReference>
<dbReference type="GeneID" id="4387088"/>
<dbReference type="RefSeq" id="XP_001221307.1">
    <property type="nucleotide sequence ID" value="XM_001221306.1"/>
</dbReference>
<dbReference type="EMBL" id="CH408029">
    <property type="protein sequence ID" value="EAQ93851.1"/>
    <property type="molecule type" value="Genomic_DNA"/>
</dbReference>
<sequence>MATTGNHVTINGNGTTSFITKILAPVSSPVPVPVSTPVPVPVPAPVSTPVMTPASTPVSAAVPVPVSTPVPVPLSAPVPAPVLTPVMTPASTPVLTPVRAPVSTPVRAPVSTPALTPASTPMSTPVPGPVSTLASAMVSAFVSAVVSRPVPTPALTPTSTPVSNPVPTPVSTPVSVPASTLVSTPASTPPSSPHPTPRPIPSLDINANNTTTGTPDEPSEQTHYRVYLTTAFERDLLHHFIWVETKPNDISVNWGHAYRVDGNHHGMKHQFHICCDPFVDTSGRTKQHISWVRRQDNERVKEVCRSVAPPGPQPESNGLGRSDLRVPARNWKHWTADVIATLRTTGVLQPLTLRR</sequence>